<sequence>MSKITTPQKAVEIIESGNVLMVGGFLKGGHPETLIRELSKRNVNNLIVISNDTGTAECSLYNVIKNKQVKKVIASYIGANPETGKGLITGEIEVELLPQGTLAEKIRAGGAGLGGFLTPVGVGTIVEEGKQKITVHKKEYILELPLKAHVAVIKAAKADENGNLVFRGSSRNFNAIMPMAAEHVIAEVEEIVPLGEIDPNDVDVPGILIDKIVRVGD</sequence>
<proteinExistence type="predicted"/>
<dbReference type="STRING" id="29367.CLPUN_36340"/>
<dbReference type="PANTHER" id="PTHR13707:SF60">
    <property type="entry name" value="ACETATE COA-TRANSFERASE SUBUNIT ALPHA"/>
    <property type="match status" value="1"/>
</dbReference>
<dbReference type="RefSeq" id="WP_077848644.1">
    <property type="nucleotide sequence ID" value="NZ_LZZM01000192.1"/>
</dbReference>
<keyword evidence="3" id="KW-1185">Reference proteome</keyword>
<accession>A0A1S8TAV6</accession>
<dbReference type="InterPro" id="IPR012792">
    <property type="entry name" value="3-oxoacid_CoA-transf_A"/>
</dbReference>
<evidence type="ECO:0000313" key="2">
    <source>
        <dbReference type="EMBL" id="OOM74907.1"/>
    </source>
</evidence>
<name>A0A1S8TAV6_9CLOT</name>
<dbReference type="InterPro" id="IPR037171">
    <property type="entry name" value="NagB/RpiA_transferase-like"/>
</dbReference>
<comment type="caution">
    <text evidence="2">The sequence shown here is derived from an EMBL/GenBank/DDBJ whole genome shotgun (WGS) entry which is preliminary data.</text>
</comment>
<evidence type="ECO:0000313" key="3">
    <source>
        <dbReference type="Proteomes" id="UP000190890"/>
    </source>
</evidence>
<dbReference type="Pfam" id="PF01144">
    <property type="entry name" value="CoA_trans"/>
    <property type="match status" value="1"/>
</dbReference>
<organism evidence="2 3">
    <name type="scientific">Clostridium puniceum</name>
    <dbReference type="NCBI Taxonomy" id="29367"/>
    <lineage>
        <taxon>Bacteria</taxon>
        <taxon>Bacillati</taxon>
        <taxon>Bacillota</taxon>
        <taxon>Clostridia</taxon>
        <taxon>Eubacteriales</taxon>
        <taxon>Clostridiaceae</taxon>
        <taxon>Clostridium</taxon>
    </lineage>
</organism>
<dbReference type="EMBL" id="LZZM01000192">
    <property type="protein sequence ID" value="OOM74907.1"/>
    <property type="molecule type" value="Genomic_DNA"/>
</dbReference>
<dbReference type="GO" id="GO:0008775">
    <property type="term" value="F:acetate CoA-transferase activity"/>
    <property type="evidence" value="ECO:0007669"/>
    <property type="project" value="UniProtKB-EC"/>
</dbReference>
<dbReference type="Proteomes" id="UP000190890">
    <property type="component" value="Unassembled WGS sequence"/>
</dbReference>
<dbReference type="Gene3D" id="3.40.1080.10">
    <property type="entry name" value="Glutaconate Coenzyme A-transferase"/>
    <property type="match status" value="1"/>
</dbReference>
<dbReference type="EC" id="2.8.3.8" evidence="2"/>
<evidence type="ECO:0000256" key="1">
    <source>
        <dbReference type="ARBA" id="ARBA00022679"/>
    </source>
</evidence>
<protein>
    <submittedName>
        <fullName evidence="2">Acetate CoA-transferase subunit alpha</fullName>
        <ecNumber evidence="2">2.8.3.8</ecNumber>
    </submittedName>
</protein>
<gene>
    <name evidence="2" type="primary">atoD_2</name>
    <name evidence="2" type="ORF">CLPUN_36340</name>
</gene>
<dbReference type="InterPro" id="IPR004165">
    <property type="entry name" value="CoA_trans_fam_I"/>
</dbReference>
<dbReference type="SUPFAM" id="SSF100950">
    <property type="entry name" value="NagB/RpiA/CoA transferase-like"/>
    <property type="match status" value="1"/>
</dbReference>
<dbReference type="NCBIfam" id="TIGR02429">
    <property type="entry name" value="pcaI_scoA_fam"/>
    <property type="match status" value="1"/>
</dbReference>
<keyword evidence="1 2" id="KW-0808">Transferase</keyword>
<reference evidence="2 3" key="1">
    <citation type="submission" date="2016-05" db="EMBL/GenBank/DDBJ databases">
        <title>Microbial solvent formation.</title>
        <authorList>
            <person name="Poehlein A."/>
            <person name="Montoya Solano J.D."/>
            <person name="Flitsch S."/>
            <person name="Krabben P."/>
            <person name="Duerre P."/>
            <person name="Daniel R."/>
        </authorList>
    </citation>
    <scope>NUCLEOTIDE SEQUENCE [LARGE SCALE GENOMIC DNA]</scope>
    <source>
        <strain evidence="2 3">DSM 2619</strain>
    </source>
</reference>
<dbReference type="SMART" id="SM00882">
    <property type="entry name" value="CoA_trans"/>
    <property type="match status" value="1"/>
</dbReference>
<dbReference type="AlphaFoldDB" id="A0A1S8TAV6"/>
<dbReference type="PANTHER" id="PTHR13707">
    <property type="entry name" value="KETOACID-COENZYME A TRANSFERASE"/>
    <property type="match status" value="1"/>
</dbReference>